<comment type="caution">
    <text evidence="2">The sequence shown here is derived from an EMBL/GenBank/DDBJ whole genome shotgun (WGS) entry which is preliminary data.</text>
</comment>
<evidence type="ECO:0000313" key="3">
    <source>
        <dbReference type="Proteomes" id="UP001549320"/>
    </source>
</evidence>
<organism evidence="2 3">
    <name type="scientific">Ottowia thiooxydans</name>
    <dbReference type="NCBI Taxonomy" id="219182"/>
    <lineage>
        <taxon>Bacteria</taxon>
        <taxon>Pseudomonadati</taxon>
        <taxon>Pseudomonadota</taxon>
        <taxon>Betaproteobacteria</taxon>
        <taxon>Burkholderiales</taxon>
        <taxon>Comamonadaceae</taxon>
        <taxon>Ottowia</taxon>
    </lineage>
</organism>
<feature type="region of interest" description="Disordered" evidence="1">
    <location>
        <begin position="1"/>
        <end position="50"/>
    </location>
</feature>
<feature type="region of interest" description="Disordered" evidence="1">
    <location>
        <begin position="92"/>
        <end position="182"/>
    </location>
</feature>
<sequence length="182" mass="19468">MRPAAQLPSFGRRSGAPPPDGRPKEPGARKGGPTVRAYAGRDPSLRYGQPPVLNRAATLRNSLCSLRSRRSDIRSKLVHEARASCSALARPSLCAPRHGQRGGTPTRAIASLGPTRISRKRRSRTPSPPPGRGPQIKRPRSRPFVSSRGAGFARPLVASPLRGRPARGRRAATQGGFVIQGI</sequence>
<evidence type="ECO:0000256" key="1">
    <source>
        <dbReference type="SAM" id="MobiDB-lite"/>
    </source>
</evidence>
<protein>
    <submittedName>
        <fullName evidence="2">Uncharacterized protein</fullName>
    </submittedName>
</protein>
<gene>
    <name evidence="2" type="ORF">ABIE13_002958</name>
</gene>
<proteinExistence type="predicted"/>
<dbReference type="EMBL" id="JBEPSH010000005">
    <property type="protein sequence ID" value="MET4577847.1"/>
    <property type="molecule type" value="Genomic_DNA"/>
</dbReference>
<evidence type="ECO:0000313" key="2">
    <source>
        <dbReference type="EMBL" id="MET4577847.1"/>
    </source>
</evidence>
<keyword evidence="3" id="KW-1185">Reference proteome</keyword>
<dbReference type="Proteomes" id="UP001549320">
    <property type="component" value="Unassembled WGS sequence"/>
</dbReference>
<reference evidence="2 3" key="1">
    <citation type="submission" date="2024-06" db="EMBL/GenBank/DDBJ databases">
        <title>Sorghum-associated microbial communities from plants grown in Nebraska, USA.</title>
        <authorList>
            <person name="Schachtman D."/>
        </authorList>
    </citation>
    <scope>NUCLEOTIDE SEQUENCE [LARGE SCALE GENOMIC DNA]</scope>
    <source>
        <strain evidence="2 3">2709</strain>
    </source>
</reference>
<name>A0ABV2QA06_9BURK</name>
<accession>A0ABV2QA06</accession>